<dbReference type="InterPro" id="IPR021773">
    <property type="entry name" value="TPC11"/>
</dbReference>
<dbReference type="PANTHER" id="PTHR14374">
    <property type="entry name" value="FOIE GRAS"/>
    <property type="match status" value="1"/>
</dbReference>
<comment type="caution">
    <text evidence="2">The sequence shown here is derived from an EMBL/GenBank/DDBJ whole genome shotgun (WGS) entry which is preliminary data.</text>
</comment>
<evidence type="ECO:0000313" key="3">
    <source>
        <dbReference type="Proteomes" id="UP000291343"/>
    </source>
</evidence>
<dbReference type="Pfam" id="PF11817">
    <property type="entry name" value="Foie-gras_1"/>
    <property type="match status" value="1"/>
</dbReference>
<reference evidence="2 3" key="1">
    <citation type="journal article" date="2017" name="Gigascience">
        <title>Genome sequence of the small brown planthopper, Laodelphax striatellus.</title>
        <authorList>
            <person name="Zhu J."/>
            <person name="Jiang F."/>
            <person name="Wang X."/>
            <person name="Yang P."/>
            <person name="Bao Y."/>
            <person name="Zhao W."/>
            <person name="Wang W."/>
            <person name="Lu H."/>
            <person name="Wang Q."/>
            <person name="Cui N."/>
            <person name="Li J."/>
            <person name="Chen X."/>
            <person name="Luo L."/>
            <person name="Yu J."/>
            <person name="Kang L."/>
            <person name="Cui F."/>
        </authorList>
    </citation>
    <scope>NUCLEOTIDE SEQUENCE [LARGE SCALE GENOMIC DNA]</scope>
    <source>
        <strain evidence="2">Lst14</strain>
    </source>
</reference>
<organism evidence="2 3">
    <name type="scientific">Laodelphax striatellus</name>
    <name type="common">Small brown planthopper</name>
    <name type="synonym">Delphax striatella</name>
    <dbReference type="NCBI Taxonomy" id="195883"/>
    <lineage>
        <taxon>Eukaryota</taxon>
        <taxon>Metazoa</taxon>
        <taxon>Ecdysozoa</taxon>
        <taxon>Arthropoda</taxon>
        <taxon>Hexapoda</taxon>
        <taxon>Insecta</taxon>
        <taxon>Pterygota</taxon>
        <taxon>Neoptera</taxon>
        <taxon>Paraneoptera</taxon>
        <taxon>Hemiptera</taxon>
        <taxon>Auchenorrhyncha</taxon>
        <taxon>Fulgoroidea</taxon>
        <taxon>Delphacidae</taxon>
        <taxon>Criomorphinae</taxon>
        <taxon>Laodelphax</taxon>
    </lineage>
</organism>
<dbReference type="SMR" id="A0A482X2H4"/>
<dbReference type="EMBL" id="QKKF02019649">
    <property type="protein sequence ID" value="RZF39728.1"/>
    <property type="molecule type" value="Genomic_DNA"/>
</dbReference>
<evidence type="ECO:0000259" key="1">
    <source>
        <dbReference type="Pfam" id="PF11817"/>
    </source>
</evidence>
<feature type="domain" description="Trafficking protein particle complex subunit 11" evidence="1">
    <location>
        <begin position="264"/>
        <end position="519"/>
    </location>
</feature>
<dbReference type="AlphaFoldDB" id="A0A482X2H4"/>
<proteinExistence type="predicted"/>
<dbReference type="Proteomes" id="UP000291343">
    <property type="component" value="Unassembled WGS sequence"/>
</dbReference>
<dbReference type="STRING" id="195883.A0A482X2H4"/>
<sequence length="1038" mass="117475">MIEDGVEWPEELCFQPQPLVGVIGLELINPAHKTIWDALISTRRLERAPVQFKLLTNITEFPPVKPKRNSYEWYIPKGILKKNWMKKHLTLLPAVVVIFFELDWDDDAHWAEKRSQCTSLVQAVRSSLDGRNTRIAVVLLQQKASSPTGEDIVAAERAAALCNASEINQKSLFVLPHGDHLHGYTLRLENAFYELAQSYYQAEIRHIKSHREHLNKTTHQYLFVRHQFKMGFLNEMRQDLRSAHGHYSAAYTNLQDLRLVDTNALEVKTVAGFLVYKQCRLMFTFNQAREAIQQYRSHVDYFLNKIGPKELAFEHYAWLSKGSSVFGDLFDEAIRVGLEASQTQHPGFYYEQAARHSVTRKQLAANICQGVDKYPDTDPLAGINTMEFYGQRPWRPGKLSVEPPDLVKERDGVIALQYKEKYHCNHSLIIITHIGNAISQYKTYNCPRMRRCLVVQMADEYCSSKDYGKALTLLSHMLWDYRNERWWMLFSCLLSKALYCAYLTASIKEYIEVGLEAMSQFSQERQVKLFNNILAVIKKSVPDPEPNIDPAEIEPVLELWKTRNSDVATSLITIKMKNIDSCIDCKAKFVEATCSSVDIQLFIKSRLECSVQFRKLSVSVSSPTVSSEFAVNPTQSSEFPICEGSSDSDPRLLFAPGEVKTYTCQYVPNPQDVGKEIQIEAISLELGGGPGERKILLQFTGHGCEPANPYPELLYFRRGNADTLHFDTFVPITSTIITARVPQIKLNVEQETPALQGAWHSISVLIENAESIPIDQAILNVSVRPSLEDPSIEQNTEMCETIENLILSLPMTLTLGALEAGSSLKKTFLMKSLSLPTRNLILKVSYRTDKNELCEKEHVMSVSVVKALEMATSFLSTRFEPINKLYAREPFVISMRLDCISPWPIVVHKTELVPYVCQLKGTRLKNGESGTCISSLIAKEPSEKLTNVGTFAVHWCLEGSDPSLVTSTTFGLPEMHVSKTPLLLDMVVPSHGRVRTPLPVSYVVRNNTATLLSISLAMEPSDAFILKQKETRKKHPLK</sequence>
<evidence type="ECO:0000313" key="2">
    <source>
        <dbReference type="EMBL" id="RZF39728.1"/>
    </source>
</evidence>
<dbReference type="PANTHER" id="PTHR14374:SF0">
    <property type="entry name" value="TRAFFICKING PROTEIN PARTICLE COMPLEX SUBUNIT 11"/>
    <property type="match status" value="1"/>
</dbReference>
<dbReference type="OrthoDB" id="6278596at2759"/>
<protein>
    <recommendedName>
        <fullName evidence="1">Trafficking protein particle complex subunit 11 domain-containing protein</fullName>
    </recommendedName>
</protein>
<accession>A0A482X2H4</accession>
<dbReference type="InParanoid" id="A0A482X2H4"/>
<name>A0A482X2H4_LAOST</name>
<dbReference type="GO" id="GO:0005737">
    <property type="term" value="C:cytoplasm"/>
    <property type="evidence" value="ECO:0007669"/>
    <property type="project" value="TreeGrafter"/>
</dbReference>
<keyword evidence="3" id="KW-1185">Reference proteome</keyword>
<gene>
    <name evidence="2" type="ORF">LSTR_LSTR011137</name>
</gene>